<protein>
    <recommendedName>
        <fullName evidence="1">SSRP1 dimerization domain-containing protein</fullName>
    </recommendedName>
</protein>
<sequence length="85" mass="9628">MLDRVGKRENFSEKADNVRGFTFENENIQIMIITFDNIAAICVEKKSQLYVDFKTKQIDAKNGDELVSKKIFVPPTALNDGDDAD</sequence>
<feature type="non-terminal residue" evidence="2">
    <location>
        <position position="85"/>
    </location>
</feature>
<dbReference type="InterPro" id="IPR024954">
    <property type="entry name" value="SSRP1_DD"/>
</dbReference>
<accession>A0A5J4TKA8</accession>
<feature type="domain" description="SSRP1 dimerization" evidence="1">
    <location>
        <begin position="20"/>
        <end position="76"/>
    </location>
</feature>
<comment type="caution">
    <text evidence="2">The sequence shown here is derived from an EMBL/GenBank/DDBJ whole genome shotgun (WGS) entry which is preliminary data.</text>
</comment>
<organism evidence="2 3">
    <name type="scientific">Streblomastix strix</name>
    <dbReference type="NCBI Taxonomy" id="222440"/>
    <lineage>
        <taxon>Eukaryota</taxon>
        <taxon>Metamonada</taxon>
        <taxon>Preaxostyla</taxon>
        <taxon>Oxymonadida</taxon>
        <taxon>Streblomastigidae</taxon>
        <taxon>Streblomastix</taxon>
    </lineage>
</organism>
<evidence type="ECO:0000313" key="3">
    <source>
        <dbReference type="Proteomes" id="UP000324800"/>
    </source>
</evidence>
<dbReference type="Proteomes" id="UP000324800">
    <property type="component" value="Unassembled WGS sequence"/>
</dbReference>
<evidence type="ECO:0000313" key="2">
    <source>
        <dbReference type="EMBL" id="KAA6358916.1"/>
    </source>
</evidence>
<evidence type="ECO:0000259" key="1">
    <source>
        <dbReference type="Pfam" id="PF03531"/>
    </source>
</evidence>
<name>A0A5J4TKA8_9EUKA</name>
<dbReference type="AlphaFoldDB" id="A0A5J4TKA8"/>
<gene>
    <name evidence="2" type="ORF">EZS28_045557</name>
</gene>
<dbReference type="EMBL" id="SNRW01029174">
    <property type="protein sequence ID" value="KAA6358916.1"/>
    <property type="molecule type" value="Genomic_DNA"/>
</dbReference>
<proteinExistence type="predicted"/>
<dbReference type="Pfam" id="PF03531">
    <property type="entry name" value="SSrecog"/>
    <property type="match status" value="1"/>
</dbReference>
<reference evidence="2 3" key="1">
    <citation type="submission" date="2019-03" db="EMBL/GenBank/DDBJ databases">
        <title>Single cell metagenomics reveals metabolic interactions within the superorganism composed of flagellate Streblomastix strix and complex community of Bacteroidetes bacteria on its surface.</title>
        <authorList>
            <person name="Treitli S.C."/>
            <person name="Kolisko M."/>
            <person name="Husnik F."/>
            <person name="Keeling P."/>
            <person name="Hampl V."/>
        </authorList>
    </citation>
    <scope>NUCLEOTIDE SEQUENCE [LARGE SCALE GENOMIC DNA]</scope>
    <source>
        <strain evidence="2">ST1C</strain>
    </source>
</reference>